<dbReference type="InParanoid" id="A0A218YZJ7"/>
<dbReference type="OrthoDB" id="5563754at2759"/>
<feature type="region of interest" description="Disordered" evidence="1">
    <location>
        <begin position="815"/>
        <end position="877"/>
    </location>
</feature>
<evidence type="ECO:0000259" key="2">
    <source>
        <dbReference type="PROSITE" id="PS50003"/>
    </source>
</evidence>
<comment type="caution">
    <text evidence="3">The sequence shown here is derived from an EMBL/GenBank/DDBJ whole genome shotgun (WGS) entry which is preliminary data.</text>
</comment>
<feature type="region of interest" description="Disordered" evidence="1">
    <location>
        <begin position="1"/>
        <end position="85"/>
    </location>
</feature>
<feature type="compositionally biased region" description="Polar residues" evidence="1">
    <location>
        <begin position="483"/>
        <end position="498"/>
    </location>
</feature>
<feature type="compositionally biased region" description="Low complexity" evidence="1">
    <location>
        <begin position="1276"/>
        <end position="1294"/>
    </location>
</feature>
<feature type="region of interest" description="Disordered" evidence="1">
    <location>
        <begin position="697"/>
        <end position="787"/>
    </location>
</feature>
<feature type="compositionally biased region" description="Basic and acidic residues" evidence="1">
    <location>
        <begin position="1026"/>
        <end position="1035"/>
    </location>
</feature>
<evidence type="ECO:0000313" key="4">
    <source>
        <dbReference type="Proteomes" id="UP000242519"/>
    </source>
</evidence>
<name>A0A218YZJ7_9HELO</name>
<feature type="compositionally biased region" description="Polar residues" evidence="1">
    <location>
        <begin position="1113"/>
        <end position="1123"/>
    </location>
</feature>
<dbReference type="STRING" id="503106.A0A218YZJ7"/>
<evidence type="ECO:0000256" key="1">
    <source>
        <dbReference type="SAM" id="MobiDB-lite"/>
    </source>
</evidence>
<feature type="region of interest" description="Disordered" evidence="1">
    <location>
        <begin position="959"/>
        <end position="1045"/>
    </location>
</feature>
<proteinExistence type="predicted"/>
<dbReference type="FunFam" id="2.30.29.30:FF:000203">
    <property type="entry name" value="PH domain-containing protein"/>
    <property type="match status" value="1"/>
</dbReference>
<reference evidence="3 4" key="1">
    <citation type="submission" date="2017-04" db="EMBL/GenBank/DDBJ databases">
        <title>Draft genome sequence of Marssonina coronaria NL1: causal agent of apple blotch.</title>
        <authorList>
            <person name="Cheng Q."/>
        </authorList>
    </citation>
    <scope>NUCLEOTIDE SEQUENCE [LARGE SCALE GENOMIC DNA]</scope>
    <source>
        <strain evidence="3 4">NL1</strain>
    </source>
</reference>
<organism evidence="3 4">
    <name type="scientific">Diplocarpon coronariae</name>
    <dbReference type="NCBI Taxonomy" id="2795749"/>
    <lineage>
        <taxon>Eukaryota</taxon>
        <taxon>Fungi</taxon>
        <taxon>Dikarya</taxon>
        <taxon>Ascomycota</taxon>
        <taxon>Pezizomycotina</taxon>
        <taxon>Leotiomycetes</taxon>
        <taxon>Helotiales</taxon>
        <taxon>Drepanopezizaceae</taxon>
        <taxon>Diplocarpon</taxon>
    </lineage>
</organism>
<dbReference type="PROSITE" id="PS50003">
    <property type="entry name" value="PH_DOMAIN"/>
    <property type="match status" value="1"/>
</dbReference>
<dbReference type="SUPFAM" id="SSF50729">
    <property type="entry name" value="PH domain-like"/>
    <property type="match status" value="1"/>
</dbReference>
<feature type="compositionally biased region" description="Low complexity" evidence="1">
    <location>
        <begin position="769"/>
        <end position="784"/>
    </location>
</feature>
<feature type="compositionally biased region" description="Low complexity" evidence="1">
    <location>
        <begin position="747"/>
        <end position="760"/>
    </location>
</feature>
<keyword evidence="4" id="KW-1185">Reference proteome</keyword>
<feature type="region of interest" description="Disordered" evidence="1">
    <location>
        <begin position="900"/>
        <end position="930"/>
    </location>
</feature>
<feature type="region of interest" description="Disordered" evidence="1">
    <location>
        <begin position="1254"/>
        <end position="1328"/>
    </location>
</feature>
<dbReference type="Gene3D" id="2.30.29.30">
    <property type="entry name" value="Pleckstrin-homology domain (PH domain)/Phosphotyrosine-binding domain (PTB)"/>
    <property type="match status" value="1"/>
</dbReference>
<dbReference type="InterPro" id="IPR011993">
    <property type="entry name" value="PH-like_dom_sf"/>
</dbReference>
<sequence length="1352" mass="147239">MSARKRVLSFISSFNNRESDRSPTPRAPSQTKQEPPRYESPRRNTTSSPQAPISASRGQYNLDGNSAQSRGPQRQRAVSSSSRPMSMIQTYHPSLMDVTQDTLPELQPIFTFLNSHANKLYQEGYFLKLDDQNTHGRPNADRTWTECFAQLVGTVLSLWDAAELDSAGQDGEVLPKFINLSDASIKMIEALPTRVDSEAPLQNVLSISTAGKNRYLLHFNSHHSLIQWTAGIRLAMFEHATLQEAYTGALIAGKGKTLNNINSIMERSRMPTADWARVRFGAGTPWRRCWCVITPPDEKEVQKIQKQLNKKKSAYERSRPPVLKGEVRFYDTKKTKKIRPIATISDAYSAFAIYPQSKPLIDASTLVKVEGSITIHSNPPSTTEGFVFVMPEVHPAVTGFEMMLRWLFPVFDTFALYGRPGRLVADTSDPRSLMFAMPKHRRYGYLEILDVSGLILEPGSAAWKEGEWRKRMKELTGKRMTALGSNSSRTNSKQSGSRRSARNSLGPPRSRIHFDDGASVRSTPSNAWGPGHTGGALGAPRMDSAPPGAGAFPPPLKPQQSGRGRSVSETQGFPEFEEPAAASYDGAHEIEPAPPPHENGVSPSSAPNPRYLADVGTTPERISSEDEQVARSTPVRELQELQASSTPEPVALPPPFSHAPGTLPIAKPYQSPDLRRANSRMSNATLLQMAGAAGYHAHGDEVRTSEDQRRQNVEALDNGDRGVLPKDANLKESNANEDGVNEGLVTSSENRSSYEDSSPSHNADFDTHTNPPSSQSPSTSQNTPLASQVDLRTGAPSLSTQEQPFTNRMYQPPQIHSIPRVPIGHGHGQQPSTDSTYSAVSQPPRLQTNHSIVRKPIPARDSSTQSPVAETPSSTGSLGHHAFDQAAFEMIGHGSQNYEQISEDRSRHNTISSSVYDDSDSTVSPDYASTTPSLVARPSIEKPRVGVLKTVGSVDVGSGYTSPIDIDFGPTLNLTSGRSPSPGPAQAYGSRAASPGPALDIPLAGSSKRPDSADNSPACKVNTPENAHHRNHSSDSRTVAWQPGLAAGGNAGNRLSISAEQFVQQRASMLPATPLYAHHRRASSNTLRANTPTPPLINRASEYMVHHSRHSSTDLLQRPSSRGANLILGPSGTGDITSSLSAREQEKIAKMTGTPLINMGNNSHRQAPQSGLVAAIDAREREKEQMKQGLNSTAVQNAITQRQQQALYDQQLYQDQLAAQYRAPQQYNNMGQLSQQYQPPWQHQRHTWTPSAASAFAQGGGWGAPTPSPGYAVPEQGRQSPSQYPPRQQLYYPPGQGGGWRASTSSFGLNIPDQGRQSPSQPPRQQQYFLPQQGLQARGNGNVNGGFHGHGY</sequence>
<protein>
    <recommendedName>
        <fullName evidence="2">PH domain-containing protein</fullName>
    </recommendedName>
</protein>
<feature type="region of interest" description="Disordered" evidence="1">
    <location>
        <begin position="1112"/>
        <end position="1138"/>
    </location>
</feature>
<dbReference type="SMART" id="SM00233">
    <property type="entry name" value="PH"/>
    <property type="match status" value="1"/>
</dbReference>
<feature type="compositionally biased region" description="Low complexity" evidence="1">
    <location>
        <begin position="1316"/>
        <end position="1328"/>
    </location>
</feature>
<feature type="region of interest" description="Disordered" evidence="1">
    <location>
        <begin position="476"/>
        <end position="685"/>
    </location>
</feature>
<feature type="compositionally biased region" description="Polar residues" evidence="1">
    <location>
        <begin position="43"/>
        <end position="85"/>
    </location>
</feature>
<evidence type="ECO:0000313" key="3">
    <source>
        <dbReference type="EMBL" id="OWP01241.1"/>
    </source>
</evidence>
<dbReference type="InterPro" id="IPR001849">
    <property type="entry name" value="PH_domain"/>
</dbReference>
<gene>
    <name evidence="3" type="ORF">B2J93_5521</name>
</gene>
<accession>A0A218YZJ7</accession>
<dbReference type="Pfam" id="PF25381">
    <property type="entry name" value="PH_26"/>
    <property type="match status" value="1"/>
</dbReference>
<feature type="compositionally biased region" description="Basic and acidic residues" evidence="1">
    <location>
        <begin position="697"/>
        <end position="730"/>
    </location>
</feature>
<feature type="compositionally biased region" description="Polar residues" evidence="1">
    <location>
        <begin position="861"/>
        <end position="877"/>
    </location>
</feature>
<feature type="compositionally biased region" description="Low complexity" evidence="1">
    <location>
        <begin position="912"/>
        <end position="927"/>
    </location>
</feature>
<dbReference type="Pfam" id="PF00169">
    <property type="entry name" value="PH"/>
    <property type="match status" value="1"/>
</dbReference>
<dbReference type="InterPro" id="IPR058155">
    <property type="entry name" value="Skg3/CAF120-like_PH"/>
</dbReference>
<feature type="compositionally biased region" description="Polar residues" evidence="1">
    <location>
        <begin position="558"/>
        <end position="571"/>
    </location>
</feature>
<feature type="domain" description="PH" evidence="2">
    <location>
        <begin position="119"/>
        <end position="237"/>
    </location>
</feature>
<dbReference type="EMBL" id="MZNU01000281">
    <property type="protein sequence ID" value="OWP01241.1"/>
    <property type="molecule type" value="Genomic_DNA"/>
</dbReference>
<dbReference type="Proteomes" id="UP000242519">
    <property type="component" value="Unassembled WGS sequence"/>
</dbReference>
<feature type="compositionally biased region" description="Polar residues" evidence="1">
    <location>
        <begin position="829"/>
        <end position="851"/>
    </location>
</feature>